<comment type="caution">
    <text evidence="2">The sequence shown here is derived from an EMBL/GenBank/DDBJ whole genome shotgun (WGS) entry which is preliminary data.</text>
</comment>
<gene>
    <name evidence="2" type="ORF">F8M41_014177</name>
</gene>
<evidence type="ECO:0000313" key="3">
    <source>
        <dbReference type="Proteomes" id="UP000439903"/>
    </source>
</evidence>
<dbReference type="InterPro" id="IPR003156">
    <property type="entry name" value="DHHA1_dom"/>
</dbReference>
<dbReference type="Gene3D" id="3.10.310.30">
    <property type="match status" value="1"/>
</dbReference>
<dbReference type="PANTHER" id="PTHR46922:SF4">
    <property type="entry name" value="DHHA1 DOMAIN PROTEIN"/>
    <property type="match status" value="1"/>
</dbReference>
<feature type="domain" description="DHHA1" evidence="1">
    <location>
        <begin position="267"/>
        <end position="328"/>
    </location>
</feature>
<protein>
    <submittedName>
        <fullName evidence="2">Phosphoesterase, dhha1</fullName>
    </submittedName>
</protein>
<keyword evidence="3" id="KW-1185">Reference proteome</keyword>
<dbReference type="OrthoDB" id="443832at2759"/>
<dbReference type="AlphaFoldDB" id="A0A8H3WWW6"/>
<dbReference type="PANTHER" id="PTHR46922">
    <property type="entry name" value="DHHA1 DOMAIN PROTEIN"/>
    <property type="match status" value="1"/>
</dbReference>
<name>A0A8H3WWW6_GIGMA</name>
<sequence>MKTFNRSVFFLTTLKIKLIRILNRKKIMYKILSHIDPGTLDYIIYHKDCPDGFGAAYSAWKRLGNKPTYHAAQHSTPPPQDIQGKRIGIFDFSYPKTTLKELEKQAKIIAVVDHHKSARNDLLSGDDDKTNYFFDMDKSGARLAWEFFWPDKEVPLLIRYIEDKDLWKFELPKSREFSIFWSTIPYQFEIYDQYIKDESLIEKAIESGTHILNYTQNRVSFLKDGYSFKRKMTVNIVDDDKKPQTRTYTVSVANSLVWISDLGNSVAKMDGADFGMVFFYDGNLKRYNISLRSLDEKADVSQVAKAFGGGGHRNAAGFVWEHKSIEDLFDSEEN</sequence>
<evidence type="ECO:0000313" key="2">
    <source>
        <dbReference type="EMBL" id="KAF0361222.1"/>
    </source>
</evidence>
<dbReference type="InterPro" id="IPR038763">
    <property type="entry name" value="DHH_sf"/>
</dbReference>
<dbReference type="Pfam" id="PF02272">
    <property type="entry name" value="DHHA1"/>
    <property type="match status" value="1"/>
</dbReference>
<evidence type="ECO:0000259" key="1">
    <source>
        <dbReference type="Pfam" id="PF02272"/>
    </source>
</evidence>
<accession>A0A8H3WWW6</accession>
<dbReference type="GO" id="GO:0003676">
    <property type="term" value="F:nucleic acid binding"/>
    <property type="evidence" value="ECO:0007669"/>
    <property type="project" value="InterPro"/>
</dbReference>
<dbReference type="SUPFAM" id="SSF64182">
    <property type="entry name" value="DHH phosphoesterases"/>
    <property type="match status" value="1"/>
</dbReference>
<dbReference type="EMBL" id="WTPW01002897">
    <property type="protein sequence ID" value="KAF0361222.1"/>
    <property type="molecule type" value="Genomic_DNA"/>
</dbReference>
<dbReference type="Proteomes" id="UP000439903">
    <property type="component" value="Unassembled WGS sequence"/>
</dbReference>
<reference evidence="2 3" key="1">
    <citation type="journal article" date="2019" name="Environ. Microbiol.">
        <title>At the nexus of three kingdoms: the genome of the mycorrhizal fungus Gigaspora margarita provides insights into plant, endobacterial and fungal interactions.</title>
        <authorList>
            <person name="Venice F."/>
            <person name="Ghignone S."/>
            <person name="Salvioli di Fossalunga A."/>
            <person name="Amselem J."/>
            <person name="Novero M."/>
            <person name="Xianan X."/>
            <person name="Sedzielewska Toro K."/>
            <person name="Morin E."/>
            <person name="Lipzen A."/>
            <person name="Grigoriev I.V."/>
            <person name="Henrissat B."/>
            <person name="Martin F.M."/>
            <person name="Bonfante P."/>
        </authorList>
    </citation>
    <scope>NUCLEOTIDE SEQUENCE [LARGE SCALE GENOMIC DNA]</scope>
    <source>
        <strain evidence="2 3">BEG34</strain>
    </source>
</reference>
<proteinExistence type="predicted"/>
<organism evidence="2 3">
    <name type="scientific">Gigaspora margarita</name>
    <dbReference type="NCBI Taxonomy" id="4874"/>
    <lineage>
        <taxon>Eukaryota</taxon>
        <taxon>Fungi</taxon>
        <taxon>Fungi incertae sedis</taxon>
        <taxon>Mucoromycota</taxon>
        <taxon>Glomeromycotina</taxon>
        <taxon>Glomeromycetes</taxon>
        <taxon>Diversisporales</taxon>
        <taxon>Gigasporaceae</taxon>
        <taxon>Gigaspora</taxon>
    </lineage>
</organism>